<feature type="domain" description="UvrD-like helicase ATP-binding" evidence="7">
    <location>
        <begin position="11"/>
        <end position="282"/>
    </location>
</feature>
<keyword evidence="1 5" id="KW-0547">Nucleotide-binding</keyword>
<dbReference type="GO" id="GO:0005829">
    <property type="term" value="C:cytosol"/>
    <property type="evidence" value="ECO:0007669"/>
    <property type="project" value="TreeGrafter"/>
</dbReference>
<dbReference type="GO" id="GO:0005524">
    <property type="term" value="F:ATP binding"/>
    <property type="evidence" value="ECO:0007669"/>
    <property type="project" value="UniProtKB-UniRule"/>
</dbReference>
<evidence type="ECO:0000256" key="1">
    <source>
        <dbReference type="ARBA" id="ARBA00022741"/>
    </source>
</evidence>
<dbReference type="PROSITE" id="PS51198">
    <property type="entry name" value="UVRD_HELICASE_ATP_BIND"/>
    <property type="match status" value="1"/>
</dbReference>
<dbReference type="GO" id="GO:0016787">
    <property type="term" value="F:hydrolase activity"/>
    <property type="evidence" value="ECO:0007669"/>
    <property type="project" value="UniProtKB-UniRule"/>
</dbReference>
<evidence type="ECO:0000256" key="3">
    <source>
        <dbReference type="ARBA" id="ARBA00022806"/>
    </source>
</evidence>
<evidence type="ECO:0000259" key="7">
    <source>
        <dbReference type="PROSITE" id="PS51198"/>
    </source>
</evidence>
<evidence type="ECO:0000313" key="9">
    <source>
        <dbReference type="Proteomes" id="UP000042738"/>
    </source>
</evidence>
<sequence>MSSRANKPDTQADMDLRNCLGNVPPRSFIMKAGAGSGKTTSLIKGLSSVIQIHGDKLKKTRQRIACITYTEIAAGEIWRDVGSDPLVHVSTIHSFMWLLAKPFQNDIRVWVSGRIVEKIEALEEKRATYGPRVQQRTKDKDVRDLERLSRQSERIATVKGFRYGTGSNYAKGILGHDDILKLVSYLISERPLFRTLLARQFPFVFVDESQDTTTAVVQALKVVEREPGVTLCLGFFGDPMQRIYVTGTGQIEAEPTWADIPKSENFRCSTKVLNLANAIRRDGDDLVQTPGQRLGPEGLVPTPEGSAHLFILPADETRDANLVRVREWMAARTGDDFWRSGDDDQERVKLLVIVHQMAARRLGFGDLYSALNSRAPSAFKDGFLDGSAWPISSCVKFLIPIAIAHTNGQQLEVMRLIREYSLLLDKESLVGASVAERLKVLGELVASITAGVAGHSGATIGDLLKQVNSSDLLVLDPRLVSYLDQNAVLPFQPEPEAGENNDDDVQEDDESDKEMAAMDAFLACPASQLLPYHTYISERSPFWTQQGIKGAEFDRVLVVLDDAESNHFQFSYEKYLGLEEPSDNDQKHIDAGEETTMDRTRRLFYVSCTRALKDLAVVLFTADPEQAVAHIRQLDLFEDEAIHTQGVFETA</sequence>
<feature type="region of interest" description="Disordered" evidence="6">
    <location>
        <begin position="491"/>
        <end position="512"/>
    </location>
</feature>
<dbReference type="STRING" id="138074.SYMBAF_190047"/>
<dbReference type="InterPro" id="IPR027417">
    <property type="entry name" value="P-loop_NTPase"/>
</dbReference>
<dbReference type="AlphaFoldDB" id="A0A068Z4F8"/>
<protein>
    <submittedName>
        <fullName evidence="8">ATP-dependent helicase</fullName>
    </submittedName>
</protein>
<reference evidence="8 9" key="1">
    <citation type="journal article" date="2014" name="Genome Announc.">
        <title>Whole-Genome Sequence of Serratia symbiotica Strain CWBI-2.3T, a Free-Living Symbiont of the Black Bean Aphid Aphis fabae.</title>
        <authorList>
            <person name="Foray V."/>
            <person name="Grigorescu A.S."/>
            <person name="Sabri A."/>
            <person name="Haubruge E."/>
            <person name="Lognay G."/>
            <person name="Francis F."/>
            <person name="Fauconnier M.L."/>
            <person name="Hance T."/>
            <person name="Thonart P."/>
        </authorList>
    </citation>
    <scope>NUCLEOTIDE SEQUENCE [LARGE SCALE GENOMIC DNA]</scope>
    <source>
        <strain evidence="8">CWBI-2.3</strain>
        <plasmid evidence="8 9">pSsAf2.3-2</plasmid>
    </source>
</reference>
<dbReference type="GO" id="GO:0000725">
    <property type="term" value="P:recombinational repair"/>
    <property type="evidence" value="ECO:0007669"/>
    <property type="project" value="TreeGrafter"/>
</dbReference>
<evidence type="ECO:0000256" key="5">
    <source>
        <dbReference type="PROSITE-ProRule" id="PRU00560"/>
    </source>
</evidence>
<organism evidence="8 9">
    <name type="scientific">Serratia symbiotica</name>
    <dbReference type="NCBI Taxonomy" id="138074"/>
    <lineage>
        <taxon>Bacteria</taxon>
        <taxon>Pseudomonadati</taxon>
        <taxon>Pseudomonadota</taxon>
        <taxon>Gammaproteobacteria</taxon>
        <taxon>Enterobacterales</taxon>
        <taxon>Yersiniaceae</taxon>
        <taxon>Serratia</taxon>
    </lineage>
</organism>
<name>A0A068Z4F8_9GAMM</name>
<proteinExistence type="predicted"/>
<dbReference type="EMBL" id="CP050857">
    <property type="protein sequence ID" value="QLH64591.1"/>
    <property type="molecule type" value="Genomic_DNA"/>
</dbReference>
<dbReference type="Proteomes" id="UP000042738">
    <property type="component" value="Plasmid pSsAf2.3-2"/>
</dbReference>
<dbReference type="GO" id="GO:0003677">
    <property type="term" value="F:DNA binding"/>
    <property type="evidence" value="ECO:0007669"/>
    <property type="project" value="InterPro"/>
</dbReference>
<geneLocation type="plasmid" evidence="8 9">
    <name>pSsAf2.3-2</name>
</geneLocation>
<dbReference type="Pfam" id="PF00580">
    <property type="entry name" value="UvrD-helicase"/>
    <property type="match status" value="1"/>
</dbReference>
<dbReference type="PANTHER" id="PTHR11070">
    <property type="entry name" value="UVRD / RECB / PCRA DNA HELICASE FAMILY MEMBER"/>
    <property type="match status" value="1"/>
</dbReference>
<evidence type="ECO:0000313" key="8">
    <source>
        <dbReference type="EMBL" id="QLH64591.1"/>
    </source>
</evidence>
<evidence type="ECO:0000256" key="2">
    <source>
        <dbReference type="ARBA" id="ARBA00022801"/>
    </source>
</evidence>
<dbReference type="InterPro" id="IPR014016">
    <property type="entry name" value="UvrD-like_ATP-bd"/>
</dbReference>
<dbReference type="GO" id="GO:0043138">
    <property type="term" value="F:3'-5' DNA helicase activity"/>
    <property type="evidence" value="ECO:0007669"/>
    <property type="project" value="TreeGrafter"/>
</dbReference>
<accession>A0A068Z4F8</accession>
<keyword evidence="4 5" id="KW-0067">ATP-binding</keyword>
<feature type="binding site" evidence="5">
    <location>
        <begin position="32"/>
        <end position="39"/>
    </location>
    <ligand>
        <name>ATP</name>
        <dbReference type="ChEBI" id="CHEBI:30616"/>
    </ligand>
</feature>
<dbReference type="PANTHER" id="PTHR11070:SF3">
    <property type="entry name" value="DNA 3'-5' HELICASE"/>
    <property type="match status" value="1"/>
</dbReference>
<dbReference type="InterPro" id="IPR000212">
    <property type="entry name" value="DNA_helicase_UvrD/REP"/>
</dbReference>
<dbReference type="RefSeq" id="WP_040264752.1">
    <property type="nucleotide sequence ID" value="NZ_CP050857.1"/>
</dbReference>
<dbReference type="Gene3D" id="3.40.50.300">
    <property type="entry name" value="P-loop containing nucleotide triphosphate hydrolases"/>
    <property type="match status" value="2"/>
</dbReference>
<evidence type="ECO:0000256" key="4">
    <source>
        <dbReference type="ARBA" id="ARBA00022840"/>
    </source>
</evidence>
<dbReference type="GeneID" id="93738263"/>
<dbReference type="SUPFAM" id="SSF52540">
    <property type="entry name" value="P-loop containing nucleoside triphosphate hydrolases"/>
    <property type="match status" value="1"/>
</dbReference>
<keyword evidence="2 5" id="KW-0378">Hydrolase</keyword>
<keyword evidence="3 5" id="KW-0347">Helicase</keyword>
<feature type="compositionally biased region" description="Acidic residues" evidence="6">
    <location>
        <begin position="496"/>
        <end position="512"/>
    </location>
</feature>
<gene>
    <name evidence="8" type="ORF">SYMBAF_17465</name>
</gene>
<keyword evidence="8" id="KW-0614">Plasmid</keyword>
<evidence type="ECO:0000256" key="6">
    <source>
        <dbReference type="SAM" id="MobiDB-lite"/>
    </source>
</evidence>